<keyword evidence="4" id="KW-1185">Reference proteome</keyword>
<dbReference type="AlphaFoldDB" id="L0DU95"/>
<dbReference type="InterPro" id="IPR000073">
    <property type="entry name" value="AB_hydrolase_1"/>
</dbReference>
<dbReference type="SUPFAM" id="SSF53474">
    <property type="entry name" value="alpha/beta-Hydrolases"/>
    <property type="match status" value="1"/>
</dbReference>
<evidence type="ECO:0000313" key="3">
    <source>
        <dbReference type="EMBL" id="AGA33174.1"/>
    </source>
</evidence>
<evidence type="ECO:0000313" key="4">
    <source>
        <dbReference type="Proteomes" id="UP000010809"/>
    </source>
</evidence>
<feature type="domain" description="AB hydrolase-1" evidence="2">
    <location>
        <begin position="53"/>
        <end position="292"/>
    </location>
</feature>
<dbReference type="RefSeq" id="WP_015258308.1">
    <property type="nucleotide sequence ID" value="NC_019902.2"/>
</dbReference>
<proteinExistence type="predicted"/>
<dbReference type="Gene3D" id="3.40.50.1820">
    <property type="entry name" value="alpha/beta hydrolase"/>
    <property type="match status" value="1"/>
</dbReference>
<reference evidence="3" key="1">
    <citation type="submission" date="2015-12" db="EMBL/GenBank/DDBJ databases">
        <authorList>
            <person name="Tikhonova T.V."/>
            <person name="Pavlov A.R."/>
            <person name="Beletsky A.V."/>
            <person name="Mardanov A.V."/>
            <person name="Sorokin D.Y."/>
            <person name="Ravin N.V."/>
            <person name="Popov V.O."/>
        </authorList>
    </citation>
    <scope>NUCLEOTIDE SEQUENCE</scope>
    <source>
        <strain evidence="3">DSM 14787</strain>
    </source>
</reference>
<evidence type="ECO:0000259" key="2">
    <source>
        <dbReference type="Pfam" id="PF12697"/>
    </source>
</evidence>
<sequence>MSGSRKFVHAGWLALILWLPFAATAAERITLEHDGLTLVGHLQSVSEPADGVVLMLHGTLAHGRMEIMATVQDLLAERGLNSLSVNLSYGIDGRDGMFECDRPVTHGLDAHFAELQAWRAWLADQGYGPVTLLGHSRGGNQIARFYHEYGPGDVRALVLIAPSTYDADRAAADYEAQTGMPLATALGQAEELLRMEQPDTRLTGVRFLYCEELDVAPAAFLAYYRPEQAHDTPTVIDGVDIPALVIIGSEDDVVADLPERMAGLVDDANIASVTIDGADHFFRDFFADDVADAVVDFLD</sequence>
<accession>L0DU95</accession>
<dbReference type="OrthoDB" id="8208091at2"/>
<dbReference type="EMBL" id="CP003989">
    <property type="protein sequence ID" value="AGA33174.1"/>
    <property type="molecule type" value="Genomic_DNA"/>
</dbReference>
<dbReference type="STRING" id="1255043.TVNIR_1506"/>
<dbReference type="InterPro" id="IPR029058">
    <property type="entry name" value="AB_hydrolase_fold"/>
</dbReference>
<keyword evidence="1" id="KW-0732">Signal</keyword>
<feature type="signal peptide" evidence="1">
    <location>
        <begin position="1"/>
        <end position="25"/>
    </location>
</feature>
<dbReference type="eggNOG" id="COG1073">
    <property type="taxonomic scope" value="Bacteria"/>
</dbReference>
<dbReference type="KEGG" id="tni:TVNIR_1506"/>
<keyword evidence="3" id="KW-0378">Hydrolase</keyword>
<feature type="chain" id="PRO_5003940558" evidence="1">
    <location>
        <begin position="26"/>
        <end position="299"/>
    </location>
</feature>
<organism evidence="3 4">
    <name type="scientific">Thioalkalivibrio nitratireducens (strain DSM 14787 / UNIQEM 213 / ALEN2)</name>
    <dbReference type="NCBI Taxonomy" id="1255043"/>
    <lineage>
        <taxon>Bacteria</taxon>
        <taxon>Pseudomonadati</taxon>
        <taxon>Pseudomonadota</taxon>
        <taxon>Gammaproteobacteria</taxon>
        <taxon>Chromatiales</taxon>
        <taxon>Ectothiorhodospiraceae</taxon>
        <taxon>Thioalkalivibrio</taxon>
    </lineage>
</organism>
<dbReference type="GO" id="GO:0016787">
    <property type="term" value="F:hydrolase activity"/>
    <property type="evidence" value="ECO:0007669"/>
    <property type="project" value="UniProtKB-KW"/>
</dbReference>
<protein>
    <submittedName>
        <fullName evidence="3">Alpha/beta hydrolase fold protein</fullName>
    </submittedName>
</protein>
<evidence type="ECO:0000256" key="1">
    <source>
        <dbReference type="SAM" id="SignalP"/>
    </source>
</evidence>
<gene>
    <name evidence="3" type="ordered locus">TVNIR_1506</name>
</gene>
<dbReference type="PATRIC" id="fig|1255043.3.peg.1524"/>
<dbReference type="HOGENOM" id="CLU_079627_0_0_6"/>
<dbReference type="Proteomes" id="UP000010809">
    <property type="component" value="Chromosome"/>
</dbReference>
<dbReference type="Pfam" id="PF12697">
    <property type="entry name" value="Abhydrolase_6"/>
    <property type="match status" value="1"/>
</dbReference>
<name>L0DU95_THIND</name>